<gene>
    <name evidence="3" type="ORF">psb1_0081</name>
</gene>
<protein>
    <recommendedName>
        <fullName evidence="2">HNH nuclease domain-containing protein</fullName>
    </recommendedName>
</protein>
<dbReference type="GeneID" id="18504926"/>
<proteinExistence type="predicted"/>
<dbReference type="Gene3D" id="1.20.5.2050">
    <property type="match status" value="1"/>
</dbReference>
<dbReference type="EMBL" id="KF620435">
    <property type="protein sequence ID" value="AHB79499.1"/>
    <property type="molecule type" value="Genomic_DNA"/>
</dbReference>
<dbReference type="InterPro" id="IPR044925">
    <property type="entry name" value="His-Me_finger_sf"/>
</dbReference>
<feature type="domain" description="HNH nuclease" evidence="2">
    <location>
        <begin position="1"/>
        <end position="30"/>
    </location>
</feature>
<dbReference type="KEGG" id="vg:18504926"/>
<reference evidence="3 4" key="1">
    <citation type="journal article" date="2014" name="Res. Microbiol.">
        <title>Characterization and complete genome sequence of a novel N4-like bacteriophage, pSb-1 infecting Shigella boydii.</title>
        <authorList>
            <person name="Jun J.W."/>
            <person name="Yun S.K."/>
            <person name="Kim H.J."/>
            <person name="Chai J.Y."/>
            <person name="Park S.C."/>
        </authorList>
    </citation>
    <scope>NUCLEOTIDE SEQUENCE [LARGE SCALE GENOMIC DNA]</scope>
</reference>
<keyword evidence="4" id="KW-1185">Reference proteome</keyword>
<dbReference type="InterPro" id="IPR016177">
    <property type="entry name" value="DNA-bd_dom_sf"/>
</dbReference>
<dbReference type="SUPFAM" id="SSF54171">
    <property type="entry name" value="DNA-binding domain"/>
    <property type="match status" value="1"/>
</dbReference>
<dbReference type="Gene3D" id="3.90.75.20">
    <property type="match status" value="1"/>
</dbReference>
<dbReference type="OrthoDB" id="21336at10239"/>
<evidence type="ECO:0000313" key="3">
    <source>
        <dbReference type="EMBL" id="AHB79499.1"/>
    </source>
</evidence>
<dbReference type="RefSeq" id="YP_009008482.1">
    <property type="nucleotide sequence ID" value="NC_023589.1"/>
</dbReference>
<name>V5UNX0_9CAUD</name>
<dbReference type="Proteomes" id="UP000018812">
    <property type="component" value="Segment"/>
</dbReference>
<feature type="region of interest" description="Disordered" evidence="1">
    <location>
        <begin position="27"/>
        <end position="50"/>
    </location>
</feature>
<dbReference type="SUPFAM" id="SSF54060">
    <property type="entry name" value="His-Me finger endonucleases"/>
    <property type="match status" value="1"/>
</dbReference>
<accession>V5UNX0</accession>
<sequence>MHNGPIPKGMLIDHLDRVRTNNHIGNLRLGGQDLNQKNRSKQFNNSSGITGISWDKERSKWNAKIQVEGKTINLGRFTDLDEAARVRYQAEKDYGFTPTHGK</sequence>
<feature type="compositionally biased region" description="Polar residues" evidence="1">
    <location>
        <begin position="33"/>
        <end position="50"/>
    </location>
</feature>
<dbReference type="Pfam" id="PF13392">
    <property type="entry name" value="HNH_3"/>
    <property type="match status" value="1"/>
</dbReference>
<dbReference type="InterPro" id="IPR003615">
    <property type="entry name" value="HNH_nuc"/>
</dbReference>
<organism evidence="3 4">
    <name type="scientific">Shigella phage pSb-1</name>
    <dbReference type="NCBI Taxonomy" id="1414738"/>
    <lineage>
        <taxon>Viruses</taxon>
        <taxon>Duplodnaviria</taxon>
        <taxon>Heunggongvirae</taxon>
        <taxon>Uroviricota</taxon>
        <taxon>Caudoviricetes</taxon>
        <taxon>Schitoviridae</taxon>
        <taxon>Enquatrovirinae</taxon>
        <taxon>Gamaleyavirus</taxon>
        <taxon>Gamaleyavirus Sb1</taxon>
    </lineage>
</organism>
<evidence type="ECO:0000313" key="4">
    <source>
        <dbReference type="Proteomes" id="UP000018812"/>
    </source>
</evidence>
<dbReference type="GO" id="GO:0003677">
    <property type="term" value="F:DNA binding"/>
    <property type="evidence" value="ECO:0007669"/>
    <property type="project" value="InterPro"/>
</dbReference>
<evidence type="ECO:0000259" key="2">
    <source>
        <dbReference type="Pfam" id="PF13392"/>
    </source>
</evidence>
<evidence type="ECO:0000256" key="1">
    <source>
        <dbReference type="SAM" id="MobiDB-lite"/>
    </source>
</evidence>